<feature type="compositionally biased region" description="Polar residues" evidence="1">
    <location>
        <begin position="64"/>
        <end position="75"/>
    </location>
</feature>
<evidence type="ECO:0000313" key="3">
    <source>
        <dbReference type="EnsemblProtists" id="EKX35708"/>
    </source>
</evidence>
<dbReference type="Proteomes" id="UP000011087">
    <property type="component" value="Unassembled WGS sequence"/>
</dbReference>
<proteinExistence type="predicted"/>
<evidence type="ECO:0000313" key="2">
    <source>
        <dbReference type="EMBL" id="EKX35708.1"/>
    </source>
</evidence>
<reference evidence="4" key="2">
    <citation type="submission" date="2012-11" db="EMBL/GenBank/DDBJ databases">
        <authorList>
            <person name="Kuo A."/>
            <person name="Curtis B.A."/>
            <person name="Tanifuji G."/>
            <person name="Burki F."/>
            <person name="Gruber A."/>
            <person name="Irimia M."/>
            <person name="Maruyama S."/>
            <person name="Arias M.C."/>
            <person name="Ball S.G."/>
            <person name="Gile G.H."/>
            <person name="Hirakawa Y."/>
            <person name="Hopkins J.F."/>
            <person name="Rensing S.A."/>
            <person name="Schmutz J."/>
            <person name="Symeonidi A."/>
            <person name="Elias M."/>
            <person name="Eveleigh R.J."/>
            <person name="Herman E.K."/>
            <person name="Klute M.J."/>
            <person name="Nakayama T."/>
            <person name="Obornik M."/>
            <person name="Reyes-Prieto A."/>
            <person name="Armbrust E.V."/>
            <person name="Aves S.J."/>
            <person name="Beiko R.G."/>
            <person name="Coutinho P."/>
            <person name="Dacks J.B."/>
            <person name="Durnford D.G."/>
            <person name="Fast N.M."/>
            <person name="Green B.R."/>
            <person name="Grisdale C."/>
            <person name="Hempe F."/>
            <person name="Henrissat B."/>
            <person name="Hoppner M.P."/>
            <person name="Ishida K.-I."/>
            <person name="Kim E."/>
            <person name="Koreny L."/>
            <person name="Kroth P.G."/>
            <person name="Liu Y."/>
            <person name="Malik S.-B."/>
            <person name="Maier U.G."/>
            <person name="McRose D."/>
            <person name="Mock T."/>
            <person name="Neilson J.A."/>
            <person name="Onodera N.T."/>
            <person name="Poole A.M."/>
            <person name="Pritham E.J."/>
            <person name="Richards T.A."/>
            <person name="Rocap G."/>
            <person name="Roy S.W."/>
            <person name="Sarai C."/>
            <person name="Schaack S."/>
            <person name="Shirato S."/>
            <person name="Slamovits C.H."/>
            <person name="Spencer D.F."/>
            <person name="Suzuki S."/>
            <person name="Worden A.Z."/>
            <person name="Zauner S."/>
            <person name="Barry K."/>
            <person name="Bell C."/>
            <person name="Bharti A.K."/>
            <person name="Crow J.A."/>
            <person name="Grimwood J."/>
            <person name="Kramer R."/>
            <person name="Lindquist E."/>
            <person name="Lucas S."/>
            <person name="Salamov A."/>
            <person name="McFadden G.I."/>
            <person name="Lane C.E."/>
            <person name="Keeling P.J."/>
            <person name="Gray M.W."/>
            <person name="Grigoriev I.V."/>
            <person name="Archibald J.M."/>
        </authorList>
    </citation>
    <scope>NUCLEOTIDE SEQUENCE</scope>
    <source>
        <strain evidence="4">CCMP2712</strain>
    </source>
</reference>
<accession>L1IHI7</accession>
<dbReference type="KEGG" id="gtt:GUITHDRAFT_118093"/>
<dbReference type="EnsemblProtists" id="EKX35708">
    <property type="protein sequence ID" value="EKX35708"/>
    <property type="gene ID" value="GUITHDRAFT_118093"/>
</dbReference>
<dbReference type="EMBL" id="JH993085">
    <property type="protein sequence ID" value="EKX35708.1"/>
    <property type="molecule type" value="Genomic_DNA"/>
</dbReference>
<organism evidence="2">
    <name type="scientific">Guillardia theta (strain CCMP2712)</name>
    <name type="common">Cryptophyte</name>
    <dbReference type="NCBI Taxonomy" id="905079"/>
    <lineage>
        <taxon>Eukaryota</taxon>
        <taxon>Cryptophyceae</taxon>
        <taxon>Pyrenomonadales</taxon>
        <taxon>Geminigeraceae</taxon>
        <taxon>Guillardia</taxon>
    </lineage>
</organism>
<dbReference type="RefSeq" id="XP_005822688.1">
    <property type="nucleotide sequence ID" value="XM_005822631.1"/>
</dbReference>
<keyword evidence="4" id="KW-1185">Reference proteome</keyword>
<feature type="region of interest" description="Disordered" evidence="1">
    <location>
        <begin position="1"/>
        <end position="75"/>
    </location>
</feature>
<dbReference type="AlphaFoldDB" id="L1IHI7"/>
<dbReference type="GeneID" id="17292481"/>
<protein>
    <submittedName>
        <fullName evidence="2 3">Uncharacterized protein</fullName>
    </submittedName>
</protein>
<gene>
    <name evidence="2" type="ORF">GUITHDRAFT_118093</name>
</gene>
<reference evidence="2 4" key="1">
    <citation type="journal article" date="2012" name="Nature">
        <title>Algal genomes reveal evolutionary mosaicism and the fate of nucleomorphs.</title>
        <authorList>
            <consortium name="DOE Joint Genome Institute"/>
            <person name="Curtis B.A."/>
            <person name="Tanifuji G."/>
            <person name="Burki F."/>
            <person name="Gruber A."/>
            <person name="Irimia M."/>
            <person name="Maruyama S."/>
            <person name="Arias M.C."/>
            <person name="Ball S.G."/>
            <person name="Gile G.H."/>
            <person name="Hirakawa Y."/>
            <person name="Hopkins J.F."/>
            <person name="Kuo A."/>
            <person name="Rensing S.A."/>
            <person name="Schmutz J."/>
            <person name="Symeonidi A."/>
            <person name="Elias M."/>
            <person name="Eveleigh R.J."/>
            <person name="Herman E.K."/>
            <person name="Klute M.J."/>
            <person name="Nakayama T."/>
            <person name="Obornik M."/>
            <person name="Reyes-Prieto A."/>
            <person name="Armbrust E.V."/>
            <person name="Aves S.J."/>
            <person name="Beiko R.G."/>
            <person name="Coutinho P."/>
            <person name="Dacks J.B."/>
            <person name="Durnford D.G."/>
            <person name="Fast N.M."/>
            <person name="Green B.R."/>
            <person name="Grisdale C.J."/>
            <person name="Hempel F."/>
            <person name="Henrissat B."/>
            <person name="Hoppner M.P."/>
            <person name="Ishida K."/>
            <person name="Kim E."/>
            <person name="Koreny L."/>
            <person name="Kroth P.G."/>
            <person name="Liu Y."/>
            <person name="Malik S.B."/>
            <person name="Maier U.G."/>
            <person name="McRose D."/>
            <person name="Mock T."/>
            <person name="Neilson J.A."/>
            <person name="Onodera N.T."/>
            <person name="Poole A.M."/>
            <person name="Pritham E.J."/>
            <person name="Richards T.A."/>
            <person name="Rocap G."/>
            <person name="Roy S.W."/>
            <person name="Sarai C."/>
            <person name="Schaack S."/>
            <person name="Shirato S."/>
            <person name="Slamovits C.H."/>
            <person name="Spencer D.F."/>
            <person name="Suzuki S."/>
            <person name="Worden A.Z."/>
            <person name="Zauner S."/>
            <person name="Barry K."/>
            <person name="Bell C."/>
            <person name="Bharti A.K."/>
            <person name="Crow J.A."/>
            <person name="Grimwood J."/>
            <person name="Kramer R."/>
            <person name="Lindquist E."/>
            <person name="Lucas S."/>
            <person name="Salamov A."/>
            <person name="McFadden G.I."/>
            <person name="Lane C.E."/>
            <person name="Keeling P.J."/>
            <person name="Gray M.W."/>
            <person name="Grigoriev I.V."/>
            <person name="Archibald J.M."/>
        </authorList>
    </citation>
    <scope>NUCLEOTIDE SEQUENCE</scope>
    <source>
        <strain evidence="2 4">CCMP2712</strain>
    </source>
</reference>
<evidence type="ECO:0000313" key="4">
    <source>
        <dbReference type="Proteomes" id="UP000011087"/>
    </source>
</evidence>
<name>L1IHI7_GUITC</name>
<reference evidence="3" key="3">
    <citation type="submission" date="2015-06" db="UniProtKB">
        <authorList>
            <consortium name="EnsemblProtists"/>
        </authorList>
    </citation>
    <scope>IDENTIFICATION</scope>
</reference>
<dbReference type="PaxDb" id="55529-EKX35708"/>
<dbReference type="HOGENOM" id="CLU_2676295_0_0_1"/>
<evidence type="ECO:0000256" key="1">
    <source>
        <dbReference type="SAM" id="MobiDB-lite"/>
    </source>
</evidence>
<feature type="compositionally biased region" description="Basic and acidic residues" evidence="1">
    <location>
        <begin position="52"/>
        <end position="63"/>
    </location>
</feature>
<sequence>MKVEREGSDSEAKSKHTTPVSKKHKTDRTPKRRRKEDVEFPSDLMVWFQGKDSSDRTVEHQQSEEQQGMKTLRNV</sequence>
<feature type="compositionally biased region" description="Basic and acidic residues" evidence="1">
    <location>
        <begin position="1"/>
        <end position="14"/>
    </location>
</feature>
<feature type="compositionally biased region" description="Basic residues" evidence="1">
    <location>
        <begin position="21"/>
        <end position="34"/>
    </location>
</feature>